<gene>
    <name evidence="2" type="ORF">J0M35_11820</name>
</gene>
<evidence type="ECO:0000313" key="2">
    <source>
        <dbReference type="EMBL" id="MBN8661045.1"/>
    </source>
</evidence>
<proteinExistence type="predicted"/>
<dbReference type="Proteomes" id="UP000664277">
    <property type="component" value="Unassembled WGS sequence"/>
</dbReference>
<dbReference type="PANTHER" id="PTHR43268:SF3">
    <property type="entry name" value="RHODANESE-LIKE DOMAIN-CONTAINING PROTEIN 7-RELATED"/>
    <property type="match status" value="1"/>
</dbReference>
<accession>A0A8J7TLH1</accession>
<dbReference type="InterPro" id="IPR020936">
    <property type="entry name" value="TrhO"/>
</dbReference>
<dbReference type="Pfam" id="PF17773">
    <property type="entry name" value="UPF0176_N"/>
    <property type="match status" value="1"/>
</dbReference>
<comment type="caution">
    <text evidence="2">The sequence shown here is derived from an EMBL/GenBank/DDBJ whole genome shotgun (WGS) entry which is preliminary data.</text>
</comment>
<dbReference type="InterPro" id="IPR036873">
    <property type="entry name" value="Rhodanese-like_dom_sf"/>
</dbReference>
<dbReference type="InterPro" id="IPR040503">
    <property type="entry name" value="TRHO_N"/>
</dbReference>
<dbReference type="Pfam" id="PF00581">
    <property type="entry name" value="Rhodanese"/>
    <property type="match status" value="1"/>
</dbReference>
<dbReference type="InterPro" id="IPR001763">
    <property type="entry name" value="Rhodanese-like_dom"/>
</dbReference>
<dbReference type="Gene3D" id="3.30.70.100">
    <property type="match status" value="1"/>
</dbReference>
<evidence type="ECO:0000313" key="3">
    <source>
        <dbReference type="Proteomes" id="UP000664277"/>
    </source>
</evidence>
<dbReference type="EMBL" id="JAFLCK010000015">
    <property type="protein sequence ID" value="MBN8661045.1"/>
    <property type="molecule type" value="Genomic_DNA"/>
</dbReference>
<sequence length="264" mass="30336">MEIQTQIQNISAYMFRQIEEPEKWLPILKEKAEELSLKGTILLSKEGINLFLAAPAADLNQFLDFLRQDSYLGSDFAKKLVVGYTNYQPFGRMVVRMVKEIITMRVPGIDPESERAPWVQPEKLKVWLDQGTDDEGREIVMLDTRNLFEVEMGTFDQAEYLNIDKFSQFPEAIKELVENQPNLKDKTIVSFCTGGIRCEKAALYLQELDLPKVYQLDGGILGYFDKVGGSHWQGECFVFDDRIALSPDLKETKKDYAGRTRRNT</sequence>
<feature type="domain" description="Rhodanese" evidence="1">
    <location>
        <begin position="135"/>
        <end position="232"/>
    </location>
</feature>
<dbReference type="AlphaFoldDB" id="A0A8J7TLH1"/>
<dbReference type="NCBIfam" id="NF003703">
    <property type="entry name" value="PRK05320.1"/>
    <property type="match status" value="1"/>
</dbReference>
<organism evidence="2 3">
    <name type="scientific">Candidatus Obscuribacter phosphatis</name>
    <dbReference type="NCBI Taxonomy" id="1906157"/>
    <lineage>
        <taxon>Bacteria</taxon>
        <taxon>Bacillati</taxon>
        <taxon>Candidatus Melainabacteria</taxon>
        <taxon>Candidatus Obscuribacterales</taxon>
        <taxon>Candidatus Obscuribacteraceae</taxon>
        <taxon>Candidatus Obscuribacter</taxon>
    </lineage>
</organism>
<dbReference type="PROSITE" id="PS50206">
    <property type="entry name" value="RHODANESE_3"/>
    <property type="match status" value="1"/>
</dbReference>
<name>A0A8J7TLH1_9BACT</name>
<dbReference type="SMART" id="SM00450">
    <property type="entry name" value="RHOD"/>
    <property type="match status" value="1"/>
</dbReference>
<protein>
    <submittedName>
        <fullName evidence="2">Sulfurtransferase</fullName>
    </submittedName>
</protein>
<evidence type="ECO:0000259" key="1">
    <source>
        <dbReference type="PROSITE" id="PS50206"/>
    </source>
</evidence>
<reference evidence="2" key="1">
    <citation type="submission" date="2021-02" db="EMBL/GenBank/DDBJ databases">
        <title>Genome-Resolved Metagenomics of a Microbial Community Performing Photosynthetic Biological Nutrient Removal.</title>
        <authorList>
            <person name="Mcdaniel E.A."/>
        </authorList>
    </citation>
    <scope>NUCLEOTIDE SEQUENCE</scope>
    <source>
        <strain evidence="2">UWPOB_OBS1</strain>
    </source>
</reference>
<dbReference type="SUPFAM" id="SSF52821">
    <property type="entry name" value="Rhodanese/Cell cycle control phosphatase"/>
    <property type="match status" value="1"/>
</dbReference>
<dbReference type="PANTHER" id="PTHR43268">
    <property type="entry name" value="THIOSULFATE SULFURTRANSFERASE/RHODANESE-LIKE DOMAIN-CONTAINING PROTEIN 2"/>
    <property type="match status" value="1"/>
</dbReference>
<dbReference type="Gene3D" id="3.40.250.10">
    <property type="entry name" value="Rhodanese-like domain"/>
    <property type="match status" value="1"/>
</dbReference>